<sequence>MTTAELGDRAAIVDVVSRYTYSLDERDWTLLDQVFSADAVGRYGGPGGPPLEGRDAIVAFIRSFLDGCGPTQHLLGNHMVEVAGEEATARCKARVYHHGAGERAALTPYECFGVYRDRLRRTAEGWRITERVFDVQLAVGDIAILQPAPAATV</sequence>
<comment type="caution">
    <text evidence="2">The sequence shown here is derived from an EMBL/GenBank/DDBJ whole genome shotgun (WGS) entry which is preliminary data.</text>
</comment>
<dbReference type="AlphaFoldDB" id="A0A6P2BT24"/>
<dbReference type="CDD" id="cd00531">
    <property type="entry name" value="NTF2_like"/>
    <property type="match status" value="1"/>
</dbReference>
<reference evidence="2 3" key="1">
    <citation type="submission" date="2018-11" db="EMBL/GenBank/DDBJ databases">
        <title>Trebonia kvetii gen.nov., sp.nov., a novel acidophilic actinobacterium, and proposal of the new actinobacterial family Treboniaceae fam. nov.</title>
        <authorList>
            <person name="Rapoport D."/>
            <person name="Sagova-Mareckova M."/>
            <person name="Sedlacek I."/>
            <person name="Provaznik J."/>
            <person name="Kralova S."/>
            <person name="Pavlinic D."/>
            <person name="Benes V."/>
            <person name="Kopecky J."/>
        </authorList>
    </citation>
    <scope>NUCLEOTIDE SEQUENCE [LARGE SCALE GENOMIC DNA]</scope>
    <source>
        <strain evidence="2 3">15Tr583</strain>
    </source>
</reference>
<dbReference type="InterPro" id="IPR032710">
    <property type="entry name" value="NTF2-like_dom_sf"/>
</dbReference>
<proteinExistence type="predicted"/>
<accession>A0A6P2BT24</accession>
<dbReference type="OrthoDB" id="4555743at2"/>
<dbReference type="Pfam" id="PF13577">
    <property type="entry name" value="SnoaL_4"/>
    <property type="match status" value="1"/>
</dbReference>
<dbReference type="Proteomes" id="UP000460272">
    <property type="component" value="Unassembled WGS sequence"/>
</dbReference>
<organism evidence="2 3">
    <name type="scientific">Trebonia kvetii</name>
    <dbReference type="NCBI Taxonomy" id="2480626"/>
    <lineage>
        <taxon>Bacteria</taxon>
        <taxon>Bacillati</taxon>
        <taxon>Actinomycetota</taxon>
        <taxon>Actinomycetes</taxon>
        <taxon>Streptosporangiales</taxon>
        <taxon>Treboniaceae</taxon>
        <taxon>Trebonia</taxon>
    </lineage>
</organism>
<dbReference type="SUPFAM" id="SSF54427">
    <property type="entry name" value="NTF2-like"/>
    <property type="match status" value="1"/>
</dbReference>
<feature type="domain" description="SnoaL-like" evidence="1">
    <location>
        <begin position="5"/>
        <end position="131"/>
    </location>
</feature>
<gene>
    <name evidence="2" type="ORF">EAS64_25490</name>
</gene>
<evidence type="ECO:0000313" key="2">
    <source>
        <dbReference type="EMBL" id="TVZ02184.1"/>
    </source>
</evidence>
<name>A0A6P2BT24_9ACTN</name>
<dbReference type="Gene3D" id="3.10.450.50">
    <property type="match status" value="1"/>
</dbReference>
<dbReference type="RefSeq" id="WP_145856951.1">
    <property type="nucleotide sequence ID" value="NZ_RPFW01000005.1"/>
</dbReference>
<dbReference type="InterPro" id="IPR037401">
    <property type="entry name" value="SnoaL-like"/>
</dbReference>
<dbReference type="EMBL" id="RPFW01000005">
    <property type="protein sequence ID" value="TVZ02184.1"/>
    <property type="molecule type" value="Genomic_DNA"/>
</dbReference>
<protein>
    <submittedName>
        <fullName evidence="2">Nuclear transport factor 2 family protein</fullName>
    </submittedName>
</protein>
<keyword evidence="3" id="KW-1185">Reference proteome</keyword>
<evidence type="ECO:0000259" key="1">
    <source>
        <dbReference type="Pfam" id="PF13577"/>
    </source>
</evidence>
<evidence type="ECO:0000313" key="3">
    <source>
        <dbReference type="Proteomes" id="UP000460272"/>
    </source>
</evidence>